<accession>A0A1F5L159</accession>
<gene>
    <name evidence="2" type="ORF">PENARI_c086G08514</name>
</gene>
<dbReference type="AlphaFoldDB" id="A0A1F5L159"/>
<sequence>MFHIGGSACFPFPGRKDSHNALPAATGYASKPANKIIILVNYNLSKSWDNYSGEPTIEAGAKKIHVNQTNISFRKSTGSISSNICNGVNGQSRPKQQLNRACNRLSKGLKSTPSLPPQQRLNPSSPEFQFVEERSCAMVTSHAAAIGFIPTVTTTISGGGPKPQLPLSDTTRHQTGGLRAPLQQQHQHQNTRDPTADMMTLDQPMSRSSSTDNTATEGASQTHRARDTLKFDAQSTAESCHMSRTRRIPDGTKMPVRKPLPSKQRRSKQLAGLSAEPIGQQATANRIALLDAKKGDLRRRRVNLETVIYELTQVIQPDVISYDAAVKAEVKKAVLSIEKEIAEIRWKEHEIGFKVARAWQRADESENSVDSSWLWAKRVAG</sequence>
<reference evidence="2 3" key="1">
    <citation type="journal article" date="2016" name="Sci. Rep.">
        <title>Penicillium arizonense, a new, genome sequenced fungal species, reveals a high chemical diversity in secreted metabolites.</title>
        <authorList>
            <person name="Grijseels S."/>
            <person name="Nielsen J.C."/>
            <person name="Randelovic M."/>
            <person name="Nielsen J."/>
            <person name="Nielsen K.F."/>
            <person name="Workman M."/>
            <person name="Frisvad J.C."/>
        </authorList>
    </citation>
    <scope>NUCLEOTIDE SEQUENCE [LARGE SCALE GENOMIC DNA]</scope>
    <source>
        <strain evidence="2 3">CBS 141311</strain>
    </source>
</reference>
<dbReference type="PANTHER" id="PTHR42023:SF1">
    <property type="entry name" value="BHLH DOMAIN-CONTAINING PROTEIN"/>
    <property type="match status" value="1"/>
</dbReference>
<dbReference type="RefSeq" id="XP_022482401.1">
    <property type="nucleotide sequence ID" value="XM_022637745.1"/>
</dbReference>
<dbReference type="Proteomes" id="UP000177622">
    <property type="component" value="Unassembled WGS sequence"/>
</dbReference>
<comment type="caution">
    <text evidence="2">The sequence shown here is derived from an EMBL/GenBank/DDBJ whole genome shotgun (WGS) entry which is preliminary data.</text>
</comment>
<keyword evidence="3" id="KW-1185">Reference proteome</keyword>
<organism evidence="2 3">
    <name type="scientific">Penicillium arizonense</name>
    <dbReference type="NCBI Taxonomy" id="1835702"/>
    <lineage>
        <taxon>Eukaryota</taxon>
        <taxon>Fungi</taxon>
        <taxon>Dikarya</taxon>
        <taxon>Ascomycota</taxon>
        <taxon>Pezizomycotina</taxon>
        <taxon>Eurotiomycetes</taxon>
        <taxon>Eurotiomycetidae</taxon>
        <taxon>Eurotiales</taxon>
        <taxon>Aspergillaceae</taxon>
        <taxon>Penicillium</taxon>
    </lineage>
</organism>
<evidence type="ECO:0008006" key="4">
    <source>
        <dbReference type="Google" id="ProtNLM"/>
    </source>
</evidence>
<proteinExistence type="predicted"/>
<feature type="region of interest" description="Disordered" evidence="1">
    <location>
        <begin position="154"/>
        <end position="277"/>
    </location>
</feature>
<evidence type="ECO:0000256" key="1">
    <source>
        <dbReference type="SAM" id="MobiDB-lite"/>
    </source>
</evidence>
<protein>
    <recommendedName>
        <fullName evidence="4">BHLH domain-containing protein</fullName>
    </recommendedName>
</protein>
<dbReference type="GeneID" id="34582479"/>
<dbReference type="PANTHER" id="PTHR42023">
    <property type="entry name" value="BHLH DOMAIN-CONTAINING PROTEIN"/>
    <property type="match status" value="1"/>
</dbReference>
<evidence type="ECO:0000313" key="2">
    <source>
        <dbReference type="EMBL" id="OGE46934.1"/>
    </source>
</evidence>
<feature type="compositionally biased region" description="Polar residues" evidence="1">
    <location>
        <begin position="203"/>
        <end position="222"/>
    </location>
</feature>
<evidence type="ECO:0000313" key="3">
    <source>
        <dbReference type="Proteomes" id="UP000177622"/>
    </source>
</evidence>
<name>A0A1F5L159_PENAI</name>
<dbReference type="OrthoDB" id="4507572at2759"/>
<dbReference type="EMBL" id="LXJU01000086">
    <property type="protein sequence ID" value="OGE46934.1"/>
    <property type="molecule type" value="Genomic_DNA"/>
</dbReference>